<dbReference type="PANTHER" id="PTHR46112:SF2">
    <property type="entry name" value="XAA-PRO AMINOPEPTIDASE P-RELATED"/>
    <property type="match status" value="1"/>
</dbReference>
<reference evidence="3 4" key="1">
    <citation type="submission" date="2014-04" db="EMBL/GenBank/DDBJ databases">
        <authorList>
            <consortium name="DOE Joint Genome Institute"/>
            <person name="Kuo A."/>
            <person name="Tarkka M."/>
            <person name="Buscot F."/>
            <person name="Kohler A."/>
            <person name="Nagy L.G."/>
            <person name="Floudas D."/>
            <person name="Copeland A."/>
            <person name="Barry K.W."/>
            <person name="Cichocki N."/>
            <person name="Veneault-Fourrey C."/>
            <person name="LaButti K."/>
            <person name="Lindquist E.A."/>
            <person name="Lipzen A."/>
            <person name="Lundell T."/>
            <person name="Morin E."/>
            <person name="Murat C."/>
            <person name="Sun H."/>
            <person name="Tunlid A."/>
            <person name="Henrissat B."/>
            <person name="Grigoriev I.V."/>
            <person name="Hibbett D.S."/>
            <person name="Martin F."/>
            <person name="Nordberg H.P."/>
            <person name="Cantor M.N."/>
            <person name="Hua S.X."/>
        </authorList>
    </citation>
    <scope>NUCLEOTIDE SEQUENCE [LARGE SCALE GENOMIC DNA]</scope>
    <source>
        <strain evidence="3 4">F 1598</strain>
    </source>
</reference>
<keyword evidence="1" id="KW-0812">Transmembrane</keyword>
<dbReference type="STRING" id="765440.A0A0C3GAC8"/>
<dbReference type="Gene3D" id="3.40.350.10">
    <property type="entry name" value="Creatinase/prolidase N-terminal domain"/>
    <property type="match status" value="1"/>
</dbReference>
<dbReference type="SUPFAM" id="SSF53092">
    <property type="entry name" value="Creatinase/prolidase N-terminal domain"/>
    <property type="match status" value="1"/>
</dbReference>
<proteinExistence type="predicted"/>
<evidence type="ECO:0000256" key="1">
    <source>
        <dbReference type="SAM" id="Phobius"/>
    </source>
</evidence>
<dbReference type="InterPro" id="IPR029149">
    <property type="entry name" value="Creatin/AminoP/Spt16_N"/>
</dbReference>
<dbReference type="PANTHER" id="PTHR46112">
    <property type="entry name" value="AMINOPEPTIDASE"/>
    <property type="match status" value="1"/>
</dbReference>
<dbReference type="OrthoDB" id="9995434at2759"/>
<keyword evidence="1" id="KW-0472">Membrane</keyword>
<dbReference type="InterPro" id="IPR050659">
    <property type="entry name" value="Peptidase_M24B"/>
</dbReference>
<dbReference type="Pfam" id="PF00557">
    <property type="entry name" value="Peptidase_M24"/>
    <property type="match status" value="1"/>
</dbReference>
<dbReference type="EMBL" id="KN832979">
    <property type="protein sequence ID" value="KIM87581.1"/>
    <property type="molecule type" value="Genomic_DNA"/>
</dbReference>
<feature type="transmembrane region" description="Helical" evidence="1">
    <location>
        <begin position="12"/>
        <end position="35"/>
    </location>
</feature>
<dbReference type="HOGENOM" id="CLU_017266_2_1_1"/>
<gene>
    <name evidence="3" type="ORF">PILCRDRAFT_4012</name>
</gene>
<dbReference type="Gene3D" id="3.90.230.10">
    <property type="entry name" value="Creatinase/methionine aminopeptidase superfamily"/>
    <property type="match status" value="1"/>
</dbReference>
<keyword evidence="4" id="KW-1185">Reference proteome</keyword>
<reference evidence="4" key="2">
    <citation type="submission" date="2015-01" db="EMBL/GenBank/DDBJ databases">
        <title>Evolutionary Origins and Diversification of the Mycorrhizal Mutualists.</title>
        <authorList>
            <consortium name="DOE Joint Genome Institute"/>
            <consortium name="Mycorrhizal Genomics Consortium"/>
            <person name="Kohler A."/>
            <person name="Kuo A."/>
            <person name="Nagy L.G."/>
            <person name="Floudas D."/>
            <person name="Copeland A."/>
            <person name="Barry K.W."/>
            <person name="Cichocki N."/>
            <person name="Veneault-Fourrey C."/>
            <person name="LaButti K."/>
            <person name="Lindquist E.A."/>
            <person name="Lipzen A."/>
            <person name="Lundell T."/>
            <person name="Morin E."/>
            <person name="Murat C."/>
            <person name="Riley R."/>
            <person name="Ohm R."/>
            <person name="Sun H."/>
            <person name="Tunlid A."/>
            <person name="Henrissat B."/>
            <person name="Grigoriev I.V."/>
            <person name="Hibbett D.S."/>
            <person name="Martin F."/>
        </authorList>
    </citation>
    <scope>NUCLEOTIDE SEQUENCE [LARGE SCALE GENOMIC DNA]</scope>
    <source>
        <strain evidence="4">F 1598</strain>
    </source>
</reference>
<dbReference type="InterPro" id="IPR000994">
    <property type="entry name" value="Pept_M24"/>
</dbReference>
<evidence type="ECO:0000259" key="2">
    <source>
        <dbReference type="Pfam" id="PF00557"/>
    </source>
</evidence>
<keyword evidence="1" id="KW-1133">Transmembrane helix</keyword>
<accession>A0A0C3GAC8</accession>
<dbReference type="SUPFAM" id="SSF55920">
    <property type="entry name" value="Creatinase/aminopeptidase"/>
    <property type="match status" value="1"/>
</dbReference>
<feature type="domain" description="Peptidase M24" evidence="2">
    <location>
        <begin position="260"/>
        <end position="454"/>
    </location>
</feature>
<dbReference type="Proteomes" id="UP000054166">
    <property type="component" value="Unassembled WGS sequence"/>
</dbReference>
<organism evidence="3 4">
    <name type="scientific">Piloderma croceum (strain F 1598)</name>
    <dbReference type="NCBI Taxonomy" id="765440"/>
    <lineage>
        <taxon>Eukaryota</taxon>
        <taxon>Fungi</taxon>
        <taxon>Dikarya</taxon>
        <taxon>Basidiomycota</taxon>
        <taxon>Agaricomycotina</taxon>
        <taxon>Agaricomycetes</taxon>
        <taxon>Agaricomycetidae</taxon>
        <taxon>Atheliales</taxon>
        <taxon>Atheliaceae</taxon>
        <taxon>Piloderma</taxon>
    </lineage>
</organism>
<dbReference type="InterPro" id="IPR036005">
    <property type="entry name" value="Creatinase/aminopeptidase-like"/>
</dbReference>
<protein>
    <recommendedName>
        <fullName evidence="2">Peptidase M24 domain-containing protein</fullName>
    </recommendedName>
</protein>
<dbReference type="InParanoid" id="A0A0C3GAC8"/>
<evidence type="ECO:0000313" key="3">
    <source>
        <dbReference type="EMBL" id="KIM87581.1"/>
    </source>
</evidence>
<sequence length="477" mass="52353">MDSKERPTPFASLWLSKTGAFFLSLSAALVLWVFLQSKGLHDLYISTRDYDLDTIPDFSHLADYCADASPISSAEFYQRQKSLAGILHSLNASAYIAEPGANAQFFGNISSSQWHLSERPLLLIVSPYLVNEGVEAKITVVTPSFEATRAKLLPIPSASDVAFAEWPEDVNPYDVAISAVPASGEGRGTIFVDESIRHFIVDGLVEAAPKLKISSAPLEIRHIREKKSAAEIELLKCANEARFISNISRSLFRWLIHSLQVTLLAIRAVRDQMYIGIRESQVRHMMENALSTAGLQDLFALVLFGANAALPHGSGTDRALSKHDFTLIDTGGTLYGYNSDVTRTFALRTSVIPPENRRIWDYVHEAQNVAGDTARSGVVTGKVDEMARAYLGLMGYGQYFTHRLGHGIGLEGHEQPYLRGGNHDTIQIGHTFSNEPGIYIEGVVGVRLEDCFYIGGKGLPIFLTAGVGGQSQDPWRP</sequence>
<evidence type="ECO:0000313" key="4">
    <source>
        <dbReference type="Proteomes" id="UP000054166"/>
    </source>
</evidence>
<name>A0A0C3GAC8_PILCF</name>
<dbReference type="AlphaFoldDB" id="A0A0C3GAC8"/>